<name>A0AAD5U9G5_9FUNG</name>
<dbReference type="Gene3D" id="3.40.50.1820">
    <property type="entry name" value="alpha/beta hydrolase"/>
    <property type="match status" value="1"/>
</dbReference>
<dbReference type="AlphaFoldDB" id="A0AAD5U9G5"/>
<evidence type="ECO:0000313" key="1">
    <source>
        <dbReference type="EMBL" id="KAJ3251575.1"/>
    </source>
</evidence>
<dbReference type="EMBL" id="JADGKB010000177">
    <property type="protein sequence ID" value="KAJ3251575.1"/>
    <property type="molecule type" value="Genomic_DNA"/>
</dbReference>
<sequence>MAIKGPKSIPFFPGSSWYDMYDEYGNDLPAEIQLKLMKQTTLAILPLIKKQNYKQIILLGFGQGGTIALDIANELKLKAISISGFPLQKYQINNVLLTCGKSQRGIEIGQIERFDKEDFEMPKQKEAQVIMKWFSEHLYLRNLALEQMADVIELK</sequence>
<dbReference type="InterPro" id="IPR029058">
    <property type="entry name" value="AB_hydrolase_fold"/>
</dbReference>
<reference evidence="1" key="1">
    <citation type="submission" date="2020-05" db="EMBL/GenBank/DDBJ databases">
        <title>Phylogenomic resolution of chytrid fungi.</title>
        <authorList>
            <person name="Stajich J.E."/>
            <person name="Amses K."/>
            <person name="Simmons R."/>
            <person name="Seto K."/>
            <person name="Myers J."/>
            <person name="Bonds A."/>
            <person name="Quandt C.A."/>
            <person name="Barry K."/>
            <person name="Liu P."/>
            <person name="Grigoriev I."/>
            <person name="Longcore J.E."/>
            <person name="James T.Y."/>
        </authorList>
    </citation>
    <scope>NUCLEOTIDE SEQUENCE</scope>
    <source>
        <strain evidence="1">PLAUS21</strain>
    </source>
</reference>
<keyword evidence="2" id="KW-1185">Reference proteome</keyword>
<organism evidence="1 2">
    <name type="scientific">Boothiomyces macroporosus</name>
    <dbReference type="NCBI Taxonomy" id="261099"/>
    <lineage>
        <taxon>Eukaryota</taxon>
        <taxon>Fungi</taxon>
        <taxon>Fungi incertae sedis</taxon>
        <taxon>Chytridiomycota</taxon>
        <taxon>Chytridiomycota incertae sedis</taxon>
        <taxon>Chytridiomycetes</taxon>
        <taxon>Rhizophydiales</taxon>
        <taxon>Terramycetaceae</taxon>
        <taxon>Boothiomyces</taxon>
    </lineage>
</organism>
<dbReference type="SUPFAM" id="SSF53474">
    <property type="entry name" value="alpha/beta-Hydrolases"/>
    <property type="match status" value="1"/>
</dbReference>
<proteinExistence type="predicted"/>
<protein>
    <recommendedName>
        <fullName evidence="3">Phospholipase/carboxylesterase/thioesterase domain-containing protein</fullName>
    </recommendedName>
</protein>
<comment type="caution">
    <text evidence="1">The sequence shown here is derived from an EMBL/GenBank/DDBJ whole genome shotgun (WGS) entry which is preliminary data.</text>
</comment>
<evidence type="ECO:0000313" key="2">
    <source>
        <dbReference type="Proteomes" id="UP001210925"/>
    </source>
</evidence>
<evidence type="ECO:0008006" key="3">
    <source>
        <dbReference type="Google" id="ProtNLM"/>
    </source>
</evidence>
<dbReference type="Proteomes" id="UP001210925">
    <property type="component" value="Unassembled WGS sequence"/>
</dbReference>
<gene>
    <name evidence="1" type="ORF">HK103_002254</name>
</gene>
<accession>A0AAD5U9G5</accession>